<keyword evidence="5" id="KW-1185">Reference proteome</keyword>
<dbReference type="PANTHER" id="PTHR45733">
    <property type="entry name" value="FORMIN-J"/>
    <property type="match status" value="1"/>
</dbReference>
<organism evidence="3">
    <name type="scientific">Hexamita inflata</name>
    <dbReference type="NCBI Taxonomy" id="28002"/>
    <lineage>
        <taxon>Eukaryota</taxon>
        <taxon>Metamonada</taxon>
        <taxon>Diplomonadida</taxon>
        <taxon>Hexamitidae</taxon>
        <taxon>Hexamitinae</taxon>
        <taxon>Hexamita</taxon>
    </lineage>
</organism>
<dbReference type="InterPro" id="IPR014768">
    <property type="entry name" value="GBD/FH3_dom"/>
</dbReference>
<dbReference type="EMBL" id="CAXDID020000620">
    <property type="protein sequence ID" value="CAL6106904.1"/>
    <property type="molecule type" value="Genomic_DNA"/>
</dbReference>
<reference evidence="3" key="1">
    <citation type="submission" date="2023-06" db="EMBL/GenBank/DDBJ databases">
        <authorList>
            <person name="Kurt Z."/>
        </authorList>
    </citation>
    <scope>NUCLEOTIDE SEQUENCE</scope>
</reference>
<dbReference type="Gene3D" id="1.25.10.10">
    <property type="entry name" value="Leucine-rich Repeat Variant"/>
    <property type="match status" value="1"/>
</dbReference>
<gene>
    <name evidence="3" type="ORF">HINF_LOCUS22281</name>
    <name evidence="4" type="ORF">HINF_LOCUS74067</name>
</gene>
<dbReference type="SUPFAM" id="SSF48371">
    <property type="entry name" value="ARM repeat"/>
    <property type="match status" value="1"/>
</dbReference>
<protein>
    <submittedName>
        <fullName evidence="3">Diaphanous GTPase-binding Domain domain-containing protein</fullName>
    </submittedName>
    <submittedName>
        <fullName evidence="4">Diaphanous_GTPase-binding Domain domain-containing protein</fullName>
    </submittedName>
</protein>
<feature type="region of interest" description="Disordered" evidence="1">
    <location>
        <begin position="583"/>
        <end position="617"/>
    </location>
</feature>
<evidence type="ECO:0000259" key="2">
    <source>
        <dbReference type="PROSITE" id="PS51232"/>
    </source>
</evidence>
<evidence type="ECO:0000313" key="5">
    <source>
        <dbReference type="Proteomes" id="UP001642409"/>
    </source>
</evidence>
<feature type="region of interest" description="Disordered" evidence="1">
    <location>
        <begin position="536"/>
        <end position="555"/>
    </location>
</feature>
<evidence type="ECO:0000313" key="3">
    <source>
        <dbReference type="EMBL" id="CAI9934636.1"/>
    </source>
</evidence>
<sequence>MSIDAQVEQALKNRNFDSETESQLKLALQTEDQKRQFIQKPQNTRFLNQHLPFISKLKQQRASSTLPDVQFLQSLLDMLLQKQNRTDFIQAGGQQLLISMLQRVNLANSSSDLKLKIMSALKLLMNDSSGLIQAVKQPETILTVIKTLQCSESAEIQEKCLFILSCMSGLPREYYAIPVLVKALDLNSMELFQSRFYLVFCLARNYTKLEEETCFEFSVYLQLIFNNITNEDLNQDLNSRQQFREELIEAGYDDYSDKMIKKLHQWLKDTADVSTRSSIMLKKQDLGVQELLNIAKEADPDSQGTTILNLLNKYEQQRAHDQELATLMENYGLQEYDFNYLTGDLLDQLQLKFQNLNYLNQASFKQLVLRLLKLISMNYNSTSYALEALNTFTQQCVDFVQESEISSIEHILQNRPKPKIKPTTVYDILTKELSDQQLLDELTQLCDCDLTTLVKNAKKESAYNSDLKIKSSALKYKMKLVPNYEKEQVETALKTMKENDFVIKGLQRELNQALLDVQSLKEQILKNNSENIQSSVVKTENEDQDQENSSQQNIESVNSINDSEHTQDKQVINQQSINNVDITEKVKIKKPSRKADTSGESTNKEQKIKPQMPKSRHISENIESPQAQTNNDDKQQLIIQIELLNKTIYEQKDIINKLKEVPANSGLPPPPANGLSLPPSGGLPPPPANGLSLPPSGGLPPPQTHPPTHPATMDYRYLPVFHLHQLMDYRYLLQVVFHLRQLMDYRYLLQVVFHLRQLMDYRYLLQVVFHLHQLMDYRYLLQVVFHLHQLMDYRYLLQVVFHLRQLMDYRYLLQVVFHLHQLMDYRYLLQVVFHLRQLMDYRYLLQVVFHLHQLMDYRYLLQVVFHLRQLMDYRYLLQVVFHLHQLMDYRYLLQVVFHLRQLMDYRYLLQVVFHLRQQWTIVTSSKWSSTSTSQWTIVTSSRWSSTSTSQWTIVTSSKWSSTSASQWTIVTSFRWSSTSTSQWTIVTSSKWSSTSTSQWTIVTSFRWSSTSTSQWTIVTSSKWSSTSTSQWTIVTSFRWSSTSRLGLTRSTQLGRSVRKTQKVRYQQTIIAFKNILLGQNQRQRCKTRKLMV</sequence>
<dbReference type="Proteomes" id="UP001642409">
    <property type="component" value="Unassembled WGS sequence"/>
</dbReference>
<dbReference type="InterPro" id="IPR011989">
    <property type="entry name" value="ARM-like"/>
</dbReference>
<proteinExistence type="predicted"/>
<dbReference type="PANTHER" id="PTHR45733:SF8">
    <property type="entry name" value="FORMIN-J"/>
    <property type="match status" value="1"/>
</dbReference>
<comment type="caution">
    <text evidence="3">The sequence shown here is derived from an EMBL/GenBank/DDBJ whole genome shotgun (WGS) entry which is preliminary data.</text>
</comment>
<dbReference type="EMBL" id="CATOUU010000577">
    <property type="protein sequence ID" value="CAI9934636.1"/>
    <property type="molecule type" value="Genomic_DNA"/>
</dbReference>
<feature type="region of interest" description="Disordered" evidence="1">
    <location>
        <begin position="662"/>
        <end position="708"/>
    </location>
</feature>
<name>A0AA86P9I2_9EUKA</name>
<evidence type="ECO:0000256" key="1">
    <source>
        <dbReference type="SAM" id="MobiDB-lite"/>
    </source>
</evidence>
<dbReference type="PROSITE" id="PS51232">
    <property type="entry name" value="GBD_FH3"/>
    <property type="match status" value="1"/>
</dbReference>
<reference evidence="4 5" key="2">
    <citation type="submission" date="2024-07" db="EMBL/GenBank/DDBJ databases">
        <authorList>
            <person name="Akdeniz Z."/>
        </authorList>
    </citation>
    <scope>NUCLEOTIDE SEQUENCE [LARGE SCALE GENOMIC DNA]</scope>
</reference>
<feature type="domain" description="GBD/FH3" evidence="2">
    <location>
        <begin position="1"/>
        <end position="367"/>
    </location>
</feature>
<dbReference type="InterPro" id="IPR051144">
    <property type="entry name" value="Formin_homology_domain"/>
</dbReference>
<accession>A0AA86P9I2</accession>
<feature type="compositionally biased region" description="Basic and acidic residues" evidence="1">
    <location>
        <begin position="593"/>
        <end position="608"/>
    </location>
</feature>
<dbReference type="AlphaFoldDB" id="A0AA86P9I2"/>
<dbReference type="InterPro" id="IPR016024">
    <property type="entry name" value="ARM-type_fold"/>
</dbReference>
<evidence type="ECO:0000313" key="4">
    <source>
        <dbReference type="EMBL" id="CAL6106904.1"/>
    </source>
</evidence>
<feature type="compositionally biased region" description="Pro residues" evidence="1">
    <location>
        <begin position="697"/>
        <end position="708"/>
    </location>
</feature>